<protein>
    <submittedName>
        <fullName evidence="1">Uncharacterized protein</fullName>
    </submittedName>
</protein>
<name>A0AA39YNG2_9PEZI</name>
<dbReference type="AlphaFoldDB" id="A0AA39YNG2"/>
<reference evidence="1" key="1">
    <citation type="submission" date="2023-06" db="EMBL/GenBank/DDBJ databases">
        <title>Genome-scale phylogeny and comparative genomics of the fungal order Sordariales.</title>
        <authorList>
            <consortium name="Lawrence Berkeley National Laboratory"/>
            <person name="Hensen N."/>
            <person name="Bonometti L."/>
            <person name="Westerberg I."/>
            <person name="Brannstrom I.O."/>
            <person name="Guillou S."/>
            <person name="Cros-Aarteil S."/>
            <person name="Calhoun S."/>
            <person name="Haridas S."/>
            <person name="Kuo A."/>
            <person name="Mondo S."/>
            <person name="Pangilinan J."/>
            <person name="Riley R."/>
            <person name="Labutti K."/>
            <person name="Andreopoulos B."/>
            <person name="Lipzen A."/>
            <person name="Chen C."/>
            <person name="Yanf M."/>
            <person name="Daum C."/>
            <person name="Ng V."/>
            <person name="Clum A."/>
            <person name="Steindorff A."/>
            <person name="Ohm R."/>
            <person name="Martin F."/>
            <person name="Silar P."/>
            <person name="Natvig D."/>
            <person name="Lalanne C."/>
            <person name="Gautier V."/>
            <person name="Ament-Velasquez S.L."/>
            <person name="Kruys A."/>
            <person name="Hutchinson M.I."/>
            <person name="Powell A.J."/>
            <person name="Barry K."/>
            <person name="Miller A.N."/>
            <person name="Grigoriev I.V."/>
            <person name="Debuchy R."/>
            <person name="Gladieux P."/>
            <person name="Thoren M.H."/>
            <person name="Johannesson H."/>
        </authorList>
    </citation>
    <scope>NUCLEOTIDE SEQUENCE</scope>
    <source>
        <strain evidence="1">SMH2532-1</strain>
    </source>
</reference>
<dbReference type="EMBL" id="JAULSV010000001">
    <property type="protein sequence ID" value="KAK0655769.1"/>
    <property type="molecule type" value="Genomic_DNA"/>
</dbReference>
<keyword evidence="2" id="KW-1185">Reference proteome</keyword>
<proteinExistence type="predicted"/>
<organism evidence="1 2">
    <name type="scientific">Cercophora newfieldiana</name>
    <dbReference type="NCBI Taxonomy" id="92897"/>
    <lineage>
        <taxon>Eukaryota</taxon>
        <taxon>Fungi</taxon>
        <taxon>Dikarya</taxon>
        <taxon>Ascomycota</taxon>
        <taxon>Pezizomycotina</taxon>
        <taxon>Sordariomycetes</taxon>
        <taxon>Sordariomycetidae</taxon>
        <taxon>Sordariales</taxon>
        <taxon>Lasiosphaeriaceae</taxon>
        <taxon>Cercophora</taxon>
    </lineage>
</organism>
<accession>A0AA39YNG2</accession>
<dbReference type="Proteomes" id="UP001174936">
    <property type="component" value="Unassembled WGS sequence"/>
</dbReference>
<comment type="caution">
    <text evidence="1">The sequence shown here is derived from an EMBL/GenBank/DDBJ whole genome shotgun (WGS) entry which is preliminary data.</text>
</comment>
<evidence type="ECO:0000313" key="1">
    <source>
        <dbReference type="EMBL" id="KAK0655769.1"/>
    </source>
</evidence>
<gene>
    <name evidence="1" type="ORF">B0T16DRAFT_397668</name>
</gene>
<sequence length="85" mass="9358">MIGGQDDGSKLPTEDIDDMFSLSEEIGVEELESEIGNEGGVEVQLELLNNREWIELGSRILVMEGSKKEQSGLEGYMGKVVEIVE</sequence>
<evidence type="ECO:0000313" key="2">
    <source>
        <dbReference type="Proteomes" id="UP001174936"/>
    </source>
</evidence>